<proteinExistence type="predicted"/>
<evidence type="ECO:0000313" key="2">
    <source>
        <dbReference type="Proteomes" id="UP000805193"/>
    </source>
</evidence>
<reference evidence="1 2" key="1">
    <citation type="journal article" date="2020" name="Cell">
        <title>Large-Scale Comparative Analyses of Tick Genomes Elucidate Their Genetic Diversity and Vector Capacities.</title>
        <authorList>
            <consortium name="Tick Genome and Microbiome Consortium (TIGMIC)"/>
            <person name="Jia N."/>
            <person name="Wang J."/>
            <person name="Shi W."/>
            <person name="Du L."/>
            <person name="Sun Y."/>
            <person name="Zhan W."/>
            <person name="Jiang J.F."/>
            <person name="Wang Q."/>
            <person name="Zhang B."/>
            <person name="Ji P."/>
            <person name="Bell-Sakyi L."/>
            <person name="Cui X.M."/>
            <person name="Yuan T.T."/>
            <person name="Jiang B.G."/>
            <person name="Yang W.F."/>
            <person name="Lam T.T."/>
            <person name="Chang Q.C."/>
            <person name="Ding S.J."/>
            <person name="Wang X.J."/>
            <person name="Zhu J.G."/>
            <person name="Ruan X.D."/>
            <person name="Zhao L."/>
            <person name="Wei J.T."/>
            <person name="Ye R.Z."/>
            <person name="Que T.C."/>
            <person name="Du C.H."/>
            <person name="Zhou Y.H."/>
            <person name="Cheng J.X."/>
            <person name="Dai P.F."/>
            <person name="Guo W.B."/>
            <person name="Han X.H."/>
            <person name="Huang E.J."/>
            <person name="Li L.F."/>
            <person name="Wei W."/>
            <person name="Gao Y.C."/>
            <person name="Liu J.Z."/>
            <person name="Shao H.Z."/>
            <person name="Wang X."/>
            <person name="Wang C.C."/>
            <person name="Yang T.C."/>
            <person name="Huo Q.B."/>
            <person name="Li W."/>
            <person name="Chen H.Y."/>
            <person name="Chen S.E."/>
            <person name="Zhou L.G."/>
            <person name="Ni X.B."/>
            <person name="Tian J.H."/>
            <person name="Sheng Y."/>
            <person name="Liu T."/>
            <person name="Pan Y.S."/>
            <person name="Xia L.Y."/>
            <person name="Li J."/>
            <person name="Zhao F."/>
            <person name="Cao W.C."/>
        </authorList>
    </citation>
    <scope>NUCLEOTIDE SEQUENCE [LARGE SCALE GENOMIC DNA]</scope>
    <source>
        <strain evidence="1">Iper-2018</strain>
    </source>
</reference>
<accession>A0AC60PKA3</accession>
<sequence length="82" mass="8588">MWPHRLLGIPASEAKTIASSPRSQPAMCVFLAGGERKADDHVGPFFRLRSVDGTLCACAAGVTPRLPADSLLRWAGCVPGAA</sequence>
<comment type="caution">
    <text evidence="1">The sequence shown here is derived from an EMBL/GenBank/DDBJ whole genome shotgun (WGS) entry which is preliminary data.</text>
</comment>
<protein>
    <submittedName>
        <fullName evidence="1">Uncharacterized protein</fullName>
    </submittedName>
</protein>
<organism evidence="1 2">
    <name type="scientific">Ixodes persulcatus</name>
    <name type="common">Taiga tick</name>
    <dbReference type="NCBI Taxonomy" id="34615"/>
    <lineage>
        <taxon>Eukaryota</taxon>
        <taxon>Metazoa</taxon>
        <taxon>Ecdysozoa</taxon>
        <taxon>Arthropoda</taxon>
        <taxon>Chelicerata</taxon>
        <taxon>Arachnida</taxon>
        <taxon>Acari</taxon>
        <taxon>Parasitiformes</taxon>
        <taxon>Ixodida</taxon>
        <taxon>Ixodoidea</taxon>
        <taxon>Ixodidae</taxon>
        <taxon>Ixodinae</taxon>
        <taxon>Ixodes</taxon>
    </lineage>
</organism>
<dbReference type="Proteomes" id="UP000805193">
    <property type="component" value="Unassembled WGS sequence"/>
</dbReference>
<dbReference type="EMBL" id="JABSTQ010010401">
    <property type="protein sequence ID" value="KAG0421236.1"/>
    <property type="molecule type" value="Genomic_DNA"/>
</dbReference>
<gene>
    <name evidence="1" type="ORF">HPB47_002869</name>
</gene>
<evidence type="ECO:0000313" key="1">
    <source>
        <dbReference type="EMBL" id="KAG0421236.1"/>
    </source>
</evidence>
<name>A0AC60PKA3_IXOPE</name>
<keyword evidence="2" id="KW-1185">Reference proteome</keyword>